<accession>A0A811BLW2</accession>
<evidence type="ECO:0000313" key="1">
    <source>
        <dbReference type="EMBL" id="BCU02874.1"/>
    </source>
</evidence>
<name>A0A811BLW2_9VIRU</name>
<sequence length="138" mass="14975">MNSIVVFLHAFLCSAAVFLVAALWSTRVAPCFCPHSFVLGTENTDPDHGSAACADKTTPRTGMSFEEPAGTAGWCTRLAKMDAALDERDTALDKMEAALGEREAAFNKQDALLGDLDRRLCAVESALFPKPKNKHRDM</sequence>
<dbReference type="EMBL" id="LC625835">
    <property type="protein sequence ID" value="BCU02874.1"/>
    <property type="molecule type" value="Genomic_DNA"/>
</dbReference>
<organism evidence="1 2">
    <name type="scientific">Pandoravirus japonicus</name>
    <dbReference type="NCBI Taxonomy" id="2823154"/>
    <lineage>
        <taxon>Viruses</taxon>
        <taxon>Pandoravirus</taxon>
    </lineage>
</organism>
<reference evidence="1" key="1">
    <citation type="submission" date="2021-04" db="EMBL/GenBank/DDBJ databases">
        <title>Draft Genome Sequence of Pandoravirus japonicus, Isolated from the Sabaishi River of Niigata, Japan.</title>
        <authorList>
            <person name="Hosokawa N."/>
            <person name="Takahashi H."/>
            <person name="Aoki K."/>
            <person name="Takemura M."/>
        </authorList>
    </citation>
    <scope>NUCLEOTIDE SEQUENCE</scope>
</reference>
<evidence type="ECO:0000313" key="2">
    <source>
        <dbReference type="Proteomes" id="UP001253637"/>
    </source>
</evidence>
<protein>
    <submittedName>
        <fullName evidence="1">Uncharacterized protein</fullName>
    </submittedName>
</protein>
<proteinExistence type="predicted"/>
<dbReference type="Proteomes" id="UP001253637">
    <property type="component" value="Segment"/>
</dbReference>